<dbReference type="PANTHER" id="PTHR12277:SF79">
    <property type="entry name" value="XAA-PRO DIPEPTIDYL-PEPTIDASE-RELATED"/>
    <property type="match status" value="1"/>
</dbReference>
<keyword evidence="3" id="KW-1185">Reference proteome</keyword>
<gene>
    <name evidence="2" type="ORF">GBA65_06040</name>
</gene>
<dbReference type="Pfam" id="PF12697">
    <property type="entry name" value="Abhydrolase_6"/>
    <property type="match status" value="1"/>
</dbReference>
<dbReference type="Gene3D" id="3.40.50.1820">
    <property type="entry name" value="alpha/beta hydrolase"/>
    <property type="match status" value="1"/>
</dbReference>
<dbReference type="InterPro" id="IPR029058">
    <property type="entry name" value="AB_hydrolase_fold"/>
</dbReference>
<dbReference type="EMBL" id="CP045121">
    <property type="protein sequence ID" value="QIN78141.1"/>
    <property type="molecule type" value="Genomic_DNA"/>
</dbReference>
<proteinExistence type="predicted"/>
<evidence type="ECO:0000313" key="2">
    <source>
        <dbReference type="EMBL" id="QIN78141.1"/>
    </source>
</evidence>
<dbReference type="Proteomes" id="UP000502706">
    <property type="component" value="Chromosome"/>
</dbReference>
<reference evidence="2 3" key="1">
    <citation type="submission" date="2019-10" db="EMBL/GenBank/DDBJ databases">
        <title>Rubrobacter sp nov SCSIO 52915 isolated from a deep-sea sediment in the South China Sea.</title>
        <authorList>
            <person name="Chen R.W."/>
        </authorList>
    </citation>
    <scope>NUCLEOTIDE SEQUENCE [LARGE SCALE GENOMIC DNA]</scope>
    <source>
        <strain evidence="2 3">SCSIO 52915</strain>
    </source>
</reference>
<evidence type="ECO:0000259" key="1">
    <source>
        <dbReference type="Pfam" id="PF12697"/>
    </source>
</evidence>
<dbReference type="RefSeq" id="WP_166398378.1">
    <property type="nucleotide sequence ID" value="NZ_CP045121.1"/>
</dbReference>
<dbReference type="SUPFAM" id="SSF53474">
    <property type="entry name" value="alpha/beta-Hydrolases"/>
    <property type="match status" value="1"/>
</dbReference>
<accession>A0A6G8PVA8</accession>
<sequence>MVHGWGGDRSDEHVGRTAPVYSEAGYGVLMLDLRGHGESGGGRRTLGYREVRDVRGALAWLEAEDLDPGEVVLHGWSMGGATVVRSAPGTGVSAVVEEAGYADLPLLLRDGLPESSGLPRAFNAGAFLAAKLFLDFDPWAVRPRADAARLREEGVPLYVIHSTADETVPYEHAGLFARSNPEAELWTLRGYEHVGAYEHPEYETRLRAFLDTASRREEDG</sequence>
<dbReference type="InterPro" id="IPR000073">
    <property type="entry name" value="AB_hydrolase_1"/>
</dbReference>
<dbReference type="GO" id="GO:0016787">
    <property type="term" value="F:hydrolase activity"/>
    <property type="evidence" value="ECO:0007669"/>
    <property type="project" value="UniProtKB-KW"/>
</dbReference>
<dbReference type="KEGG" id="rmar:GBA65_06040"/>
<organism evidence="2 3">
    <name type="scientific">Rubrobacter marinus</name>
    <dbReference type="NCBI Taxonomy" id="2653852"/>
    <lineage>
        <taxon>Bacteria</taxon>
        <taxon>Bacillati</taxon>
        <taxon>Actinomycetota</taxon>
        <taxon>Rubrobacteria</taxon>
        <taxon>Rubrobacterales</taxon>
        <taxon>Rubrobacteraceae</taxon>
        <taxon>Rubrobacter</taxon>
    </lineage>
</organism>
<dbReference type="PANTHER" id="PTHR12277">
    <property type="entry name" value="ALPHA/BETA HYDROLASE DOMAIN-CONTAINING PROTEIN"/>
    <property type="match status" value="1"/>
</dbReference>
<feature type="domain" description="AB hydrolase-1" evidence="1">
    <location>
        <begin position="1"/>
        <end position="201"/>
    </location>
</feature>
<protein>
    <submittedName>
        <fullName evidence="2">Alpha/beta fold hydrolase</fullName>
    </submittedName>
</protein>
<dbReference type="AlphaFoldDB" id="A0A6G8PVA8"/>
<name>A0A6G8PVA8_9ACTN</name>
<evidence type="ECO:0000313" key="3">
    <source>
        <dbReference type="Proteomes" id="UP000502706"/>
    </source>
</evidence>
<keyword evidence="2" id="KW-0378">Hydrolase</keyword>